<dbReference type="InterPro" id="IPR038109">
    <property type="entry name" value="DNA_bind_recomb_sf"/>
</dbReference>
<dbReference type="InterPro" id="IPR025827">
    <property type="entry name" value="Zn_ribbon_recom_dom"/>
</dbReference>
<dbReference type="GO" id="GO:0003677">
    <property type="term" value="F:DNA binding"/>
    <property type="evidence" value="ECO:0007669"/>
    <property type="project" value="UniProtKB-KW"/>
</dbReference>
<dbReference type="PANTHER" id="PTHR30461:SF2">
    <property type="entry name" value="SERINE RECOMBINASE PINE-RELATED"/>
    <property type="match status" value="1"/>
</dbReference>
<gene>
    <name evidence="6" type="ORF">HF855_00710</name>
</gene>
<dbReference type="InterPro" id="IPR036162">
    <property type="entry name" value="Resolvase-like_N_sf"/>
</dbReference>
<feature type="region of interest" description="Disordered" evidence="3">
    <location>
        <begin position="484"/>
        <end position="504"/>
    </location>
</feature>
<feature type="compositionally biased region" description="Basic and acidic residues" evidence="3">
    <location>
        <begin position="493"/>
        <end position="504"/>
    </location>
</feature>
<feature type="domain" description="Resolvase/invertase-type recombinase catalytic" evidence="4">
    <location>
        <begin position="17"/>
        <end position="164"/>
    </location>
</feature>
<dbReference type="InterPro" id="IPR006119">
    <property type="entry name" value="Resolv_N"/>
</dbReference>
<evidence type="ECO:0000256" key="3">
    <source>
        <dbReference type="SAM" id="MobiDB-lite"/>
    </source>
</evidence>
<dbReference type="InterPro" id="IPR050639">
    <property type="entry name" value="SSR_resolvase"/>
</dbReference>
<organism evidence="6 7">
    <name type="scientific">Dorea formicigenerans</name>
    <dbReference type="NCBI Taxonomy" id="39486"/>
    <lineage>
        <taxon>Bacteria</taxon>
        <taxon>Bacillati</taxon>
        <taxon>Bacillota</taxon>
        <taxon>Clostridia</taxon>
        <taxon>Lachnospirales</taxon>
        <taxon>Lachnospiraceae</taxon>
        <taxon>Dorea</taxon>
    </lineage>
</organism>
<accession>A0A848CIY7</accession>
<dbReference type="SMART" id="SM00857">
    <property type="entry name" value="Resolvase"/>
    <property type="match status" value="1"/>
</dbReference>
<keyword evidence="2" id="KW-0233">DNA recombination</keyword>
<dbReference type="InterPro" id="IPR011109">
    <property type="entry name" value="DNA_bind_recombinase_dom"/>
</dbReference>
<dbReference type="Pfam" id="PF13408">
    <property type="entry name" value="Zn_ribbon_recom"/>
    <property type="match status" value="2"/>
</dbReference>
<evidence type="ECO:0000259" key="4">
    <source>
        <dbReference type="PROSITE" id="PS51736"/>
    </source>
</evidence>
<reference evidence="6 7" key="1">
    <citation type="submission" date="2020-04" db="EMBL/GenBank/DDBJ databases">
        <authorList>
            <person name="Hitch T.C.A."/>
            <person name="Wylensek D."/>
            <person name="Clavel T."/>
        </authorList>
    </citation>
    <scope>NUCLEOTIDE SEQUENCE [LARGE SCALE GENOMIC DNA]</scope>
    <source>
        <strain evidence="6 7">BSM-383-APC-5F</strain>
    </source>
</reference>
<evidence type="ECO:0000313" key="6">
    <source>
        <dbReference type="EMBL" id="NME55980.1"/>
    </source>
</evidence>
<dbReference type="Gene3D" id="3.40.50.1390">
    <property type="entry name" value="Resolvase, N-terminal catalytic domain"/>
    <property type="match status" value="1"/>
</dbReference>
<protein>
    <submittedName>
        <fullName evidence="6">Recombinase family protein</fullName>
    </submittedName>
</protein>
<evidence type="ECO:0000256" key="1">
    <source>
        <dbReference type="ARBA" id="ARBA00023125"/>
    </source>
</evidence>
<dbReference type="Gene3D" id="3.90.1750.20">
    <property type="entry name" value="Putative Large Serine Recombinase, Chain B, Domain 2"/>
    <property type="match status" value="1"/>
</dbReference>
<dbReference type="AlphaFoldDB" id="A0A848CIY7"/>
<proteinExistence type="predicted"/>
<dbReference type="EMBL" id="JABAFX010000001">
    <property type="protein sequence ID" value="NME55980.1"/>
    <property type="molecule type" value="Genomic_DNA"/>
</dbReference>
<dbReference type="Pfam" id="PF00239">
    <property type="entry name" value="Resolvase"/>
    <property type="match status" value="1"/>
</dbReference>
<evidence type="ECO:0000259" key="5">
    <source>
        <dbReference type="PROSITE" id="PS51737"/>
    </source>
</evidence>
<feature type="domain" description="Recombinase" evidence="5">
    <location>
        <begin position="173"/>
        <end position="297"/>
    </location>
</feature>
<evidence type="ECO:0000256" key="2">
    <source>
        <dbReference type="ARBA" id="ARBA00023172"/>
    </source>
</evidence>
<name>A0A848CIY7_9FIRM</name>
<evidence type="ECO:0000313" key="7">
    <source>
        <dbReference type="Proteomes" id="UP000580130"/>
    </source>
</evidence>
<dbReference type="PROSITE" id="PS51736">
    <property type="entry name" value="RECOMBINASES_3"/>
    <property type="match status" value="1"/>
</dbReference>
<dbReference type="PANTHER" id="PTHR30461">
    <property type="entry name" value="DNA-INVERTASE FROM LAMBDOID PROPHAGE"/>
    <property type="match status" value="1"/>
</dbReference>
<keyword evidence="1" id="KW-0238">DNA-binding</keyword>
<dbReference type="RefSeq" id="WP_168932867.1">
    <property type="nucleotide sequence ID" value="NZ_JABAFX010000001.1"/>
</dbReference>
<comment type="caution">
    <text evidence="6">The sequence shown here is derived from an EMBL/GenBank/DDBJ whole genome shotgun (WGS) entry which is preliminary data.</text>
</comment>
<sequence>MEIQVLEARSSKGYRKKVCAYCRVSTDALEQENSLENQIAYYENLIQSNPEYEYAGVYYDFAISGYKEKRPGLQKMLTDARNGKIDLIYTKSVSRFARNTAIVLKASRELKELNVGIFFELQNINTLSSQGELMLTILAAFAQAESESGSIGAKMVYQRKYEQGIPVQYLERCFGYTKNEKGEFVPDTEQAKWIVKIYEMAAEGYSLSTIADEMNAAGVKTDKGAGWVESTVKRILENEIYKGDYIMHKNYVNEERKLVRNRGEVDAWYIEDDHPPIVSRQLWDKAQEARKKKRDYLDMDCQIREVTEENYPYKGHLFCAKCGSPLTHRIYSNGNRMSWDCSGRRRHGKEFCDGIHVPDTAVRQWKFDGNIYISVKDSRKSIKEFSYTKESSWSRRHKKKEFVRDVPELTEENYPYYRSIFCAECGSRLVRHIKKHGDIVWECNGRKRKGAAYCEGVRIPDRVVQAFMPIRKAIYIKERKGRNGTKHYSYSCKKPERATREEQD</sequence>
<dbReference type="PROSITE" id="PS51737">
    <property type="entry name" value="RECOMBINASE_DNA_BIND"/>
    <property type="match status" value="1"/>
</dbReference>
<dbReference type="Proteomes" id="UP000580130">
    <property type="component" value="Unassembled WGS sequence"/>
</dbReference>
<dbReference type="Pfam" id="PF07508">
    <property type="entry name" value="Recombinase"/>
    <property type="match status" value="1"/>
</dbReference>
<dbReference type="CDD" id="cd00338">
    <property type="entry name" value="Ser_Recombinase"/>
    <property type="match status" value="1"/>
</dbReference>
<dbReference type="SUPFAM" id="SSF53041">
    <property type="entry name" value="Resolvase-like"/>
    <property type="match status" value="1"/>
</dbReference>
<dbReference type="GO" id="GO:0000150">
    <property type="term" value="F:DNA strand exchange activity"/>
    <property type="evidence" value="ECO:0007669"/>
    <property type="project" value="InterPro"/>
</dbReference>